<dbReference type="SMART" id="SM00382">
    <property type="entry name" value="AAA"/>
    <property type="match status" value="1"/>
</dbReference>
<keyword evidence="11" id="KW-1185">Reference proteome</keyword>
<dbReference type="RefSeq" id="WP_052036062.1">
    <property type="nucleotide sequence ID" value="NZ_JMIR01000006.1"/>
</dbReference>
<dbReference type="EMBL" id="JMIR01000006">
    <property type="protein sequence ID" value="KEO84158.1"/>
    <property type="molecule type" value="Genomic_DNA"/>
</dbReference>
<dbReference type="OrthoDB" id="9806127at2"/>
<feature type="transmembrane region" description="Helical" evidence="7">
    <location>
        <begin position="60"/>
        <end position="77"/>
    </location>
</feature>
<dbReference type="STRING" id="1157490.EL26_06745"/>
<evidence type="ECO:0000256" key="5">
    <source>
        <dbReference type="ARBA" id="ARBA00022989"/>
    </source>
</evidence>
<dbReference type="GO" id="GO:0034040">
    <property type="term" value="F:ATPase-coupled lipid transmembrane transporter activity"/>
    <property type="evidence" value="ECO:0007669"/>
    <property type="project" value="TreeGrafter"/>
</dbReference>
<dbReference type="CDD" id="cd03228">
    <property type="entry name" value="ABCC_MRP_Like"/>
    <property type="match status" value="1"/>
</dbReference>
<comment type="caution">
    <text evidence="10">The sequence shown here is derived from an EMBL/GenBank/DDBJ whole genome shotgun (WGS) entry which is preliminary data.</text>
</comment>
<dbReference type="Gene3D" id="1.20.1560.10">
    <property type="entry name" value="ABC transporter type 1, transmembrane domain"/>
    <property type="match status" value="1"/>
</dbReference>
<dbReference type="Gene3D" id="3.40.50.300">
    <property type="entry name" value="P-loop containing nucleotide triphosphate hydrolases"/>
    <property type="match status" value="1"/>
</dbReference>
<dbReference type="PANTHER" id="PTHR24221">
    <property type="entry name" value="ATP-BINDING CASSETTE SUB-FAMILY B"/>
    <property type="match status" value="1"/>
</dbReference>
<dbReference type="InterPro" id="IPR039421">
    <property type="entry name" value="Type_1_exporter"/>
</dbReference>
<dbReference type="GO" id="GO:0140359">
    <property type="term" value="F:ABC-type transporter activity"/>
    <property type="evidence" value="ECO:0007669"/>
    <property type="project" value="InterPro"/>
</dbReference>
<feature type="domain" description="ABC transporter" evidence="8">
    <location>
        <begin position="340"/>
        <end position="571"/>
    </location>
</feature>
<dbReference type="PROSITE" id="PS50929">
    <property type="entry name" value="ABC_TM1F"/>
    <property type="match status" value="1"/>
</dbReference>
<name>A0A074LVV4_9BACL</name>
<keyword evidence="5 7" id="KW-1133">Transmembrane helix</keyword>
<dbReference type="Pfam" id="PF00005">
    <property type="entry name" value="ABC_tran"/>
    <property type="match status" value="1"/>
</dbReference>
<keyword evidence="2 7" id="KW-0812">Transmembrane</keyword>
<evidence type="ECO:0000256" key="4">
    <source>
        <dbReference type="ARBA" id="ARBA00022840"/>
    </source>
</evidence>
<dbReference type="SUPFAM" id="SSF90123">
    <property type="entry name" value="ABC transporter transmembrane region"/>
    <property type="match status" value="1"/>
</dbReference>
<evidence type="ECO:0000259" key="8">
    <source>
        <dbReference type="PROSITE" id="PS50893"/>
    </source>
</evidence>
<feature type="domain" description="ABC transmembrane type-1" evidence="9">
    <location>
        <begin position="139"/>
        <end position="306"/>
    </location>
</feature>
<evidence type="ECO:0000256" key="2">
    <source>
        <dbReference type="ARBA" id="ARBA00022692"/>
    </source>
</evidence>
<dbReference type="InterPro" id="IPR036640">
    <property type="entry name" value="ABC1_TM_sf"/>
</dbReference>
<dbReference type="PANTHER" id="PTHR24221:SF646">
    <property type="entry name" value="HAEMOLYSIN SECRETION ATP-BINDING PROTEIN"/>
    <property type="match status" value="1"/>
</dbReference>
<keyword evidence="6 7" id="KW-0472">Membrane</keyword>
<dbReference type="GO" id="GO:0005524">
    <property type="term" value="F:ATP binding"/>
    <property type="evidence" value="ECO:0007669"/>
    <property type="project" value="UniProtKB-KW"/>
</dbReference>
<dbReference type="GO" id="GO:0016887">
    <property type="term" value="F:ATP hydrolysis activity"/>
    <property type="evidence" value="ECO:0007669"/>
    <property type="project" value="InterPro"/>
</dbReference>
<dbReference type="eggNOG" id="COG1132">
    <property type="taxonomic scope" value="Bacteria"/>
</dbReference>
<feature type="transmembrane region" description="Helical" evidence="7">
    <location>
        <begin position="160"/>
        <end position="178"/>
    </location>
</feature>
<evidence type="ECO:0000256" key="7">
    <source>
        <dbReference type="SAM" id="Phobius"/>
    </source>
</evidence>
<feature type="transmembrane region" description="Helical" evidence="7">
    <location>
        <begin position="27"/>
        <end position="48"/>
    </location>
</feature>
<feature type="transmembrane region" description="Helical" evidence="7">
    <location>
        <begin position="252"/>
        <end position="271"/>
    </location>
</feature>
<feature type="transmembrane region" description="Helical" evidence="7">
    <location>
        <begin position="277"/>
        <end position="297"/>
    </location>
</feature>
<feature type="transmembrane region" description="Helical" evidence="7">
    <location>
        <begin position="134"/>
        <end position="154"/>
    </location>
</feature>
<gene>
    <name evidence="10" type="ORF">EL26_06745</name>
</gene>
<evidence type="ECO:0000256" key="6">
    <source>
        <dbReference type="ARBA" id="ARBA00023136"/>
    </source>
</evidence>
<evidence type="ECO:0000313" key="11">
    <source>
        <dbReference type="Proteomes" id="UP000027931"/>
    </source>
</evidence>
<keyword evidence="3" id="KW-0547">Nucleotide-binding</keyword>
<dbReference type="GO" id="GO:0005886">
    <property type="term" value="C:plasma membrane"/>
    <property type="evidence" value="ECO:0007669"/>
    <property type="project" value="UniProtKB-SubCell"/>
</dbReference>
<dbReference type="PROSITE" id="PS00211">
    <property type="entry name" value="ABC_TRANSPORTER_1"/>
    <property type="match status" value="1"/>
</dbReference>
<proteinExistence type="predicted"/>
<organism evidence="10 11">
    <name type="scientific">Tumebacillus flagellatus</name>
    <dbReference type="NCBI Taxonomy" id="1157490"/>
    <lineage>
        <taxon>Bacteria</taxon>
        <taxon>Bacillati</taxon>
        <taxon>Bacillota</taxon>
        <taxon>Bacilli</taxon>
        <taxon>Bacillales</taxon>
        <taxon>Alicyclobacillaceae</taxon>
        <taxon>Tumebacillus</taxon>
    </lineage>
</organism>
<dbReference type="InterPro" id="IPR017871">
    <property type="entry name" value="ABC_transporter-like_CS"/>
</dbReference>
<evidence type="ECO:0000256" key="1">
    <source>
        <dbReference type="ARBA" id="ARBA00004651"/>
    </source>
</evidence>
<dbReference type="InterPro" id="IPR003593">
    <property type="entry name" value="AAA+_ATPase"/>
</dbReference>
<reference evidence="10 11" key="1">
    <citation type="journal article" date="2013" name="Int. J. Syst. Evol. Microbiol.">
        <title>Tumebacillus flagellatus sp. nov., an alpha-amylase/pullulanase-producing bacterium isolated from cassava wastewater.</title>
        <authorList>
            <person name="Wang Q."/>
            <person name="Xie N."/>
            <person name="Qin Y."/>
            <person name="Shen N."/>
            <person name="Zhu J."/>
            <person name="Mi H."/>
            <person name="Huang R."/>
        </authorList>
    </citation>
    <scope>NUCLEOTIDE SEQUENCE [LARGE SCALE GENOMIC DNA]</scope>
    <source>
        <strain evidence="10 11">GST4</strain>
    </source>
</reference>
<protein>
    <recommendedName>
        <fullName evidence="12">ABC transporter ATP-binding protein</fullName>
    </recommendedName>
</protein>
<dbReference type="AlphaFoldDB" id="A0A074LVV4"/>
<evidence type="ECO:0000313" key="10">
    <source>
        <dbReference type="EMBL" id="KEO84158.1"/>
    </source>
</evidence>
<sequence>MRQASSFEKIQVCARLIQQADPRQSKLFYSCFAVYTALVLFEPFGMRAFLNRWGDGTESMLSAIGFLTAIMLLRQLFGTVELLARTRLQDALPPLYERKLAENMQRLSLEQAEDAGVQDLLFKSKRLNLAKAGVNAYSVLCDALSLAVILVLVLVFGNGLAAGMVLLFTAWGVYAQTVQTKRTADLVRAQGSEQRLLDRLFRLGIERESHMEIRVLSANDFLRKRWKQHMNMLVEALASRERQAAWRTTPPVLVYFFLQALLAAFVGWGVIREGGTAGDFVFLFTLVNLFGDLATGFSGKLNVLIRDARMAEDLWQFLNLPAGLRPKAVTQPLPEKNAVVSLRNISYRYPNADRAALQEIDLTIYEGETLAIVGEMGSGKSTLVKVLAGLLPVETGEVVWNAETVALGATFPVTSVFQDFNRFHMTVQENIGLGHLADLQNKERMKKLLQDLGLPHDLEFLQKQLGTEFGGEDLSGGQWQRVAIARALLKPHRLVTFDEPTAALDPKAEVELIELFLRLAENQAKLIVTHRLAAVKKADRSVVMERGRIVEIGTHEQLMSRDSRYRDLFESQASWYAEEVPR</sequence>
<dbReference type="PROSITE" id="PS50893">
    <property type="entry name" value="ABC_TRANSPORTER_2"/>
    <property type="match status" value="1"/>
</dbReference>
<dbReference type="Proteomes" id="UP000027931">
    <property type="component" value="Unassembled WGS sequence"/>
</dbReference>
<dbReference type="InterPro" id="IPR027417">
    <property type="entry name" value="P-loop_NTPase"/>
</dbReference>
<keyword evidence="4" id="KW-0067">ATP-binding</keyword>
<dbReference type="InterPro" id="IPR011527">
    <property type="entry name" value="ABC1_TM_dom"/>
</dbReference>
<dbReference type="InterPro" id="IPR003439">
    <property type="entry name" value="ABC_transporter-like_ATP-bd"/>
</dbReference>
<evidence type="ECO:0008006" key="12">
    <source>
        <dbReference type="Google" id="ProtNLM"/>
    </source>
</evidence>
<evidence type="ECO:0000256" key="3">
    <source>
        <dbReference type="ARBA" id="ARBA00022741"/>
    </source>
</evidence>
<accession>A0A074LVV4</accession>
<evidence type="ECO:0000259" key="9">
    <source>
        <dbReference type="PROSITE" id="PS50929"/>
    </source>
</evidence>
<dbReference type="SUPFAM" id="SSF52540">
    <property type="entry name" value="P-loop containing nucleoside triphosphate hydrolases"/>
    <property type="match status" value="1"/>
</dbReference>
<comment type="subcellular location">
    <subcellularLocation>
        <location evidence="1">Cell membrane</location>
        <topology evidence="1">Multi-pass membrane protein</topology>
    </subcellularLocation>
</comment>